<organism evidence="2 3">
    <name type="scientific">Penicillium camemberti (strain FM 013)</name>
    <dbReference type="NCBI Taxonomy" id="1429867"/>
    <lineage>
        <taxon>Eukaryota</taxon>
        <taxon>Fungi</taxon>
        <taxon>Dikarya</taxon>
        <taxon>Ascomycota</taxon>
        <taxon>Pezizomycotina</taxon>
        <taxon>Eurotiomycetes</taxon>
        <taxon>Eurotiomycetidae</taxon>
        <taxon>Eurotiales</taxon>
        <taxon>Aspergillaceae</taxon>
        <taxon>Penicillium</taxon>
    </lineage>
</organism>
<evidence type="ECO:0000256" key="1">
    <source>
        <dbReference type="SAM" id="MobiDB-lite"/>
    </source>
</evidence>
<dbReference type="EMBL" id="HG793138">
    <property type="protein sequence ID" value="CRL20900.1"/>
    <property type="molecule type" value="Genomic_DNA"/>
</dbReference>
<feature type="compositionally biased region" description="Polar residues" evidence="1">
    <location>
        <begin position="84"/>
        <end position="93"/>
    </location>
</feature>
<accession>A0A0G4P3I9</accession>
<keyword evidence="3" id="KW-1185">Reference proteome</keyword>
<name>A0A0G4P3I9_PENC3</name>
<gene>
    <name evidence="2" type="ORF">PCAMFM013_S005g000064</name>
</gene>
<protein>
    <submittedName>
        <fullName evidence="2">Str. FM013</fullName>
    </submittedName>
</protein>
<evidence type="ECO:0000313" key="3">
    <source>
        <dbReference type="Proteomes" id="UP000053732"/>
    </source>
</evidence>
<evidence type="ECO:0000313" key="2">
    <source>
        <dbReference type="EMBL" id="CRL20900.1"/>
    </source>
</evidence>
<proteinExistence type="predicted"/>
<feature type="region of interest" description="Disordered" evidence="1">
    <location>
        <begin position="67"/>
        <end position="93"/>
    </location>
</feature>
<sequence length="93" mass="10417">MRPSYTNTRGPRDNARDCPHWGHGVANASFLRASIICTKLWEGLWEKIPLWPVFFTSLTSGTMHRGGVGGDMLPTQDNKKLFSNRRTASQVAN</sequence>
<dbReference type="AlphaFoldDB" id="A0A0G4P3I9"/>
<dbReference type="Proteomes" id="UP000053732">
    <property type="component" value="Unassembled WGS sequence"/>
</dbReference>
<reference evidence="2 3" key="1">
    <citation type="journal article" date="2014" name="Nat. Commun.">
        <title>Multiple recent horizontal transfers of a large genomic region in cheese making fungi.</title>
        <authorList>
            <person name="Cheeseman K."/>
            <person name="Ropars J."/>
            <person name="Renault P."/>
            <person name="Dupont J."/>
            <person name="Gouzy J."/>
            <person name="Branca A."/>
            <person name="Abraham A.L."/>
            <person name="Ceppi M."/>
            <person name="Conseiller E."/>
            <person name="Debuchy R."/>
            <person name="Malagnac F."/>
            <person name="Goarin A."/>
            <person name="Silar P."/>
            <person name="Lacoste S."/>
            <person name="Sallet E."/>
            <person name="Bensimon A."/>
            <person name="Giraud T."/>
            <person name="Brygoo Y."/>
        </authorList>
    </citation>
    <scope>NUCLEOTIDE SEQUENCE [LARGE SCALE GENOMIC DNA]</scope>
    <source>
        <strain evidence="3">FM 013</strain>
    </source>
</reference>